<dbReference type="KEGG" id="pter:C2L65_21540"/>
<organism evidence="1 2">
    <name type="scientific">Paraburkholderia terrae</name>
    <dbReference type="NCBI Taxonomy" id="311230"/>
    <lineage>
        <taxon>Bacteria</taxon>
        <taxon>Pseudomonadati</taxon>
        <taxon>Pseudomonadota</taxon>
        <taxon>Betaproteobacteria</taxon>
        <taxon>Burkholderiales</taxon>
        <taxon>Burkholderiaceae</taxon>
        <taxon>Paraburkholderia</taxon>
    </lineage>
</organism>
<proteinExistence type="predicted"/>
<evidence type="ECO:0000313" key="1">
    <source>
        <dbReference type="EMBL" id="AUT62225.1"/>
    </source>
</evidence>
<name>A0A2I8ERK8_9BURK</name>
<evidence type="ECO:0000313" key="2">
    <source>
        <dbReference type="Proteomes" id="UP000243502"/>
    </source>
</evidence>
<gene>
    <name evidence="1" type="ORF">C2L65_21540</name>
</gene>
<accession>A0A2I8ERK8</accession>
<sequence length="76" mass="8250">MDRHYLSEFLRIVFFLGTWLASVRSGPKYEMAVGENGSGIGGKGGEGIRMLAGRWSLAELLCKALYPVRSGSGNRA</sequence>
<dbReference type="EMBL" id="CP026112">
    <property type="protein sequence ID" value="AUT62225.1"/>
    <property type="molecule type" value="Genomic_DNA"/>
</dbReference>
<protein>
    <submittedName>
        <fullName evidence="1">Uncharacterized protein</fullName>
    </submittedName>
</protein>
<dbReference type="Proteomes" id="UP000243502">
    <property type="component" value="Chromosome 2"/>
</dbReference>
<dbReference type="AlphaFoldDB" id="A0A2I8ERK8"/>
<reference evidence="1 2" key="1">
    <citation type="submission" date="2018-01" db="EMBL/GenBank/DDBJ databases">
        <title>Species boundaries and ecological features among Paraburkholderia terrae DSMZ17804T, P. hospita DSMZ17164T and P. caribensis DSMZ13236T.</title>
        <authorList>
            <person name="Pratama A.A."/>
        </authorList>
    </citation>
    <scope>NUCLEOTIDE SEQUENCE [LARGE SCALE GENOMIC DNA]</scope>
    <source>
        <strain evidence="1 2">DSM 17804</strain>
    </source>
</reference>